<reference evidence="2 3" key="1">
    <citation type="submission" date="2018-03" db="EMBL/GenBank/DDBJ databases">
        <title>Mesoflavibacter sp. HG37 and Mesoflavibacter sp. HG96 sp.nov., two marine bacteria isolated from seawater of Western Pacific Ocean.</title>
        <authorList>
            <person name="Cheng H."/>
            <person name="Wu Y.-H."/>
            <person name="Guo L.-L."/>
            <person name="Xu X.-W."/>
        </authorList>
    </citation>
    <scope>NUCLEOTIDE SEQUENCE [LARGE SCALE GENOMIC DNA]</scope>
    <source>
        <strain evidence="2 3">KCTC 32269</strain>
    </source>
</reference>
<proteinExistence type="predicted"/>
<dbReference type="CDD" id="cd01832">
    <property type="entry name" value="SGNH_hydrolase_like_1"/>
    <property type="match status" value="1"/>
</dbReference>
<dbReference type="AlphaFoldDB" id="A0A2T1NC49"/>
<dbReference type="InterPro" id="IPR013830">
    <property type="entry name" value="SGNH_hydro"/>
</dbReference>
<accession>A0A2T1NC49</accession>
<organism evidence="2 3">
    <name type="scientific">Aurantibacter aestuarii</name>
    <dbReference type="NCBI Taxonomy" id="1266046"/>
    <lineage>
        <taxon>Bacteria</taxon>
        <taxon>Pseudomonadati</taxon>
        <taxon>Bacteroidota</taxon>
        <taxon>Flavobacteriia</taxon>
        <taxon>Flavobacteriales</taxon>
        <taxon>Flavobacteriaceae</taxon>
        <taxon>Aurantibacter</taxon>
    </lineage>
</organism>
<dbReference type="SUPFAM" id="SSF52266">
    <property type="entry name" value="SGNH hydrolase"/>
    <property type="match status" value="1"/>
</dbReference>
<dbReference type="Proteomes" id="UP000238426">
    <property type="component" value="Unassembled WGS sequence"/>
</dbReference>
<dbReference type="Pfam" id="PF13472">
    <property type="entry name" value="Lipase_GDSL_2"/>
    <property type="match status" value="1"/>
</dbReference>
<gene>
    <name evidence="2" type="ORF">C7H52_01525</name>
</gene>
<evidence type="ECO:0000259" key="1">
    <source>
        <dbReference type="Pfam" id="PF13472"/>
    </source>
</evidence>
<dbReference type="GO" id="GO:0016788">
    <property type="term" value="F:hydrolase activity, acting on ester bonds"/>
    <property type="evidence" value="ECO:0007669"/>
    <property type="project" value="UniProtKB-ARBA"/>
</dbReference>
<dbReference type="EMBL" id="PXOQ01000007">
    <property type="protein sequence ID" value="PSG89977.1"/>
    <property type="molecule type" value="Genomic_DNA"/>
</dbReference>
<dbReference type="InterPro" id="IPR036514">
    <property type="entry name" value="SGNH_hydro_sf"/>
</dbReference>
<keyword evidence="3" id="KW-1185">Reference proteome</keyword>
<dbReference type="OrthoDB" id="158267at2"/>
<evidence type="ECO:0000313" key="2">
    <source>
        <dbReference type="EMBL" id="PSG89977.1"/>
    </source>
</evidence>
<sequence>MYSNSLFLVIFALILSCNSTKQKADKIHSENFKYLALGDSYTIGESVCNSCNFPNQLSTELENKGIKNSNVNIIARIGWTTTQLINAISNSKLDPNYDIVTLLIGVNNEYQNLDFNIYKKEFPVLLNKAIELANNNSNKVIVLSIPDYAYTPFGQSINNNSNISKAIDNYNTYAASVCKLKGVSFLNITDITRLGLENPKLVAKDGLHPSKEAYTKFVKRLLPLTLSKIN</sequence>
<feature type="domain" description="SGNH hydrolase-type esterase" evidence="1">
    <location>
        <begin position="36"/>
        <end position="215"/>
    </location>
</feature>
<name>A0A2T1NC49_9FLAO</name>
<comment type="caution">
    <text evidence="2">The sequence shown here is derived from an EMBL/GenBank/DDBJ whole genome shotgun (WGS) entry which is preliminary data.</text>
</comment>
<dbReference type="Gene3D" id="3.40.50.1110">
    <property type="entry name" value="SGNH hydrolase"/>
    <property type="match status" value="1"/>
</dbReference>
<dbReference type="RefSeq" id="WP_106462120.1">
    <property type="nucleotide sequence ID" value="NZ_PXOQ01000007.1"/>
</dbReference>
<protein>
    <submittedName>
        <fullName evidence="2">Lysophospholipase</fullName>
    </submittedName>
</protein>
<evidence type="ECO:0000313" key="3">
    <source>
        <dbReference type="Proteomes" id="UP000238426"/>
    </source>
</evidence>